<protein>
    <submittedName>
        <fullName evidence="1">Uncharacterized protein</fullName>
    </submittedName>
</protein>
<reference evidence="1 2" key="1">
    <citation type="submission" date="2022-11" db="EMBL/GenBank/DDBJ databases">
        <title>Study of microbial diversity in lake waters.</title>
        <authorList>
            <person name="Zhang J."/>
        </authorList>
    </citation>
    <scope>NUCLEOTIDE SEQUENCE [LARGE SCALE GENOMIC DNA]</scope>
    <source>
        <strain evidence="1 2">DT12</strain>
    </source>
</reference>
<evidence type="ECO:0000313" key="2">
    <source>
        <dbReference type="Proteomes" id="UP001208017"/>
    </source>
</evidence>
<dbReference type="RefSeq" id="WP_267150461.1">
    <property type="nucleotide sequence ID" value="NZ_JAPMLT010000002.1"/>
</dbReference>
<organism evidence="1 2">
    <name type="scientific">Tumebacillus lacus</name>
    <dbReference type="NCBI Taxonomy" id="2995335"/>
    <lineage>
        <taxon>Bacteria</taxon>
        <taxon>Bacillati</taxon>
        <taxon>Bacillota</taxon>
        <taxon>Bacilli</taxon>
        <taxon>Bacillales</taxon>
        <taxon>Alicyclobacillaceae</taxon>
        <taxon>Tumebacillus</taxon>
    </lineage>
</organism>
<comment type="caution">
    <text evidence="1">The sequence shown here is derived from an EMBL/GenBank/DDBJ whole genome shotgun (WGS) entry which is preliminary data.</text>
</comment>
<keyword evidence="2" id="KW-1185">Reference proteome</keyword>
<name>A0ABT3WWZ8_9BACL</name>
<dbReference type="EMBL" id="JAPMLT010000002">
    <property type="protein sequence ID" value="MCX7569210.1"/>
    <property type="molecule type" value="Genomic_DNA"/>
</dbReference>
<proteinExistence type="predicted"/>
<accession>A0ABT3WWZ8</accession>
<gene>
    <name evidence="1" type="ORF">OS242_04495</name>
</gene>
<evidence type="ECO:0000313" key="1">
    <source>
        <dbReference type="EMBL" id="MCX7569210.1"/>
    </source>
</evidence>
<dbReference type="InterPro" id="IPR017020">
    <property type="entry name" value="UCP033725"/>
</dbReference>
<sequence length="142" mass="16405">MQAARNSTNARYKGKEYSAHRPYRQTNIELISTDSADLQSGFVEFTKGCYYKEVAPSEIESAYSVTSYALYQGTQFQVTKTTGDRVLLYHSGPSLQAEELGFNMVDRFEYEKEVDRSELEKMWEERTPIWGFQLPTEPDTIE</sequence>
<dbReference type="PIRSF" id="PIRSF033725">
    <property type="entry name" value="UCP033725"/>
    <property type="match status" value="1"/>
</dbReference>
<dbReference type="Proteomes" id="UP001208017">
    <property type="component" value="Unassembled WGS sequence"/>
</dbReference>